<keyword evidence="10" id="KW-1185">Reference proteome</keyword>
<proteinExistence type="inferred from homology"/>
<evidence type="ECO:0000256" key="1">
    <source>
        <dbReference type="ARBA" id="ARBA00022679"/>
    </source>
</evidence>
<evidence type="ECO:0000313" key="10">
    <source>
        <dbReference type="Proteomes" id="UP000321899"/>
    </source>
</evidence>
<dbReference type="PANTHER" id="PTHR30621">
    <property type="entry name" value="GLUTAMINE SYNTHETASE ADENYLYLTRANSFERASE"/>
    <property type="match status" value="1"/>
</dbReference>
<dbReference type="Gene3D" id="3.30.460.10">
    <property type="entry name" value="Beta Polymerase, domain 2"/>
    <property type="match status" value="2"/>
</dbReference>
<dbReference type="Proteomes" id="UP000321899">
    <property type="component" value="Unassembled WGS sequence"/>
</dbReference>
<dbReference type="Gene3D" id="1.20.120.1510">
    <property type="match status" value="1"/>
</dbReference>
<organism evidence="9 10">
    <name type="scientific">Desulfobotulus mexicanus</name>
    <dbReference type="NCBI Taxonomy" id="2586642"/>
    <lineage>
        <taxon>Bacteria</taxon>
        <taxon>Pseudomonadati</taxon>
        <taxon>Thermodesulfobacteriota</taxon>
        <taxon>Desulfobacteria</taxon>
        <taxon>Desulfobacterales</taxon>
        <taxon>Desulfobacteraceae</taxon>
        <taxon>Desulfobotulus</taxon>
    </lineage>
</organism>
<keyword evidence="6" id="KW-0511">Multifunctional enzyme</keyword>
<dbReference type="Pfam" id="PF03710">
    <property type="entry name" value="GlnE"/>
    <property type="match status" value="2"/>
</dbReference>
<evidence type="ECO:0000256" key="4">
    <source>
        <dbReference type="ARBA" id="ARBA00022840"/>
    </source>
</evidence>
<dbReference type="SUPFAM" id="SSF81301">
    <property type="entry name" value="Nucleotidyltransferase"/>
    <property type="match status" value="2"/>
</dbReference>
<gene>
    <name evidence="9" type="primary">glnE</name>
    <name evidence="9" type="ORF">FIM25_13555</name>
</gene>
<dbReference type="NCBIfam" id="NF008292">
    <property type="entry name" value="PRK11072.1"/>
    <property type="match status" value="1"/>
</dbReference>
<dbReference type="Pfam" id="PF08335">
    <property type="entry name" value="GlnD_UR_UTase"/>
    <property type="match status" value="2"/>
</dbReference>
<feature type="domain" description="PII-uridylyltransferase/Glutamine-synthetase adenylyltransferase" evidence="8">
    <location>
        <begin position="869"/>
        <end position="950"/>
    </location>
</feature>
<evidence type="ECO:0000259" key="7">
    <source>
        <dbReference type="Pfam" id="PF03710"/>
    </source>
</evidence>
<sequence length="993" mass="112899">MGSKIVIEKGQVVKLVKDKKSIIQRERICMTEEMKTPVPLVSEELLDLLAQRHPDTLALLDAASGSLPDGLGDDLRRVAAMSDFFARGLLRDADTLAELMDSNLTAPPAPARERISAALRTVDSESLLSLSLRKIRHLSMMGICFRDLSGRASLAETMASLSELAEAVVDEAANYLHTKMAAIHGEPLGEDSGKTQRLVVLAMGKLGAGELNFSSDIDLIYAYPQPGETSGPEIITNETFFIRLARKLTAVFSGNTGGPLFRVDLRLRPFGENGPMVMHFDAMEFYYQTQGREWERYALIKCRPISGNKDDGRELLESLKPFVFRRYLDFGVFDSLREMKQSIMLEIRRKGMESNIKTGSGGIREVEFFGQAFQLLRGGVVPGLQQRGILKILKTLVRFRFIPQETRDNLTEAYVFLRHTEHRIQAWEDRQTHQLPKEDVARKALAAAMGFENWNSFMADLDEQRQRVHDHFRKLLTVEDEGKESVRPMVALWTQRHMEPDRAEGLLAQAGYRDPSAAFRMLGYFRDSLPAQAMSSQGKRRLDTLMPLLLESCGRGENPAQSLGRILDLLRAIQRRSTYFALFLEYPSALDHLVRLANASPWIMDFLSQHPVLLDELLDPRTLYRPPERGEMEEDLRRRLEELDPEDLEIRLENLCVFKQSGLLRVAAADVTGEFPLMKVSDRLTEIAECVVNEIVNFSHRDLVRRHGRPLDSQEKPMEGWGFAVIAYGKLGGLELGYGSDLDLVFLHDDTEGMTEGGEKPLLSSQFFTRLGQRVIHCLKAHTRAGTLYETDLRLRPDGNTGILVVPVAAFADYQRRQAWTWEHQALVRARPVCGNHRMAERFEATRREVLCLKRESGPLRTEIVNMREKLRSAHARPEPGIFDLKQDPGGIMDIEFLVQYMVLAHAHDTPAITRWTDNIRILETLSETGVMRQEEATFLRSAYLLFRVAVHRKNLQNQPSRVPEFRFEKLREGVRHIWQRYMGTDHSAPGKN</sequence>
<dbReference type="InterPro" id="IPR043519">
    <property type="entry name" value="NT_sf"/>
</dbReference>
<dbReference type="InterPro" id="IPR013546">
    <property type="entry name" value="PII_UdlTrfase/GS_AdlTrfase"/>
</dbReference>
<dbReference type="EC" id="2.7.7.42" evidence="9"/>
<dbReference type="EMBL" id="VDMB01000021">
    <property type="protein sequence ID" value="TYT73762.1"/>
    <property type="molecule type" value="Genomic_DNA"/>
</dbReference>
<keyword evidence="5" id="KW-0460">Magnesium</keyword>
<evidence type="ECO:0000256" key="6">
    <source>
        <dbReference type="ARBA" id="ARBA00023268"/>
    </source>
</evidence>
<evidence type="ECO:0000256" key="3">
    <source>
        <dbReference type="ARBA" id="ARBA00022741"/>
    </source>
</evidence>
<dbReference type="PANTHER" id="PTHR30621:SF0">
    <property type="entry name" value="BIFUNCTIONAL GLUTAMINE SYNTHETASE ADENYLYLTRANSFERASE_ADENYLYL-REMOVING ENZYME"/>
    <property type="match status" value="1"/>
</dbReference>
<dbReference type="Gene3D" id="1.20.120.330">
    <property type="entry name" value="Nucleotidyltransferases domain 2"/>
    <property type="match status" value="2"/>
</dbReference>
<dbReference type="InterPro" id="IPR023057">
    <property type="entry name" value="GlnE"/>
</dbReference>
<evidence type="ECO:0000256" key="2">
    <source>
        <dbReference type="ARBA" id="ARBA00022695"/>
    </source>
</evidence>
<feature type="domain" description="Glutamate-ammonia ligase adenylyltransferase repeated" evidence="7">
    <location>
        <begin position="591"/>
        <end position="845"/>
    </location>
</feature>
<dbReference type="SUPFAM" id="SSF81593">
    <property type="entry name" value="Nucleotidyltransferase substrate binding subunit/domain"/>
    <property type="match status" value="2"/>
</dbReference>
<comment type="caution">
    <text evidence="9">The sequence shown here is derived from an EMBL/GenBank/DDBJ whole genome shotgun (WGS) entry which is preliminary data.</text>
</comment>
<dbReference type="CDD" id="cd05401">
    <property type="entry name" value="NT_GlnE_GlnD_like"/>
    <property type="match status" value="2"/>
</dbReference>
<accession>A0A5S5MDH0</accession>
<dbReference type="HAMAP" id="MF_00802">
    <property type="entry name" value="GlnE"/>
    <property type="match status" value="1"/>
</dbReference>
<dbReference type="GO" id="GO:0016874">
    <property type="term" value="F:ligase activity"/>
    <property type="evidence" value="ECO:0007669"/>
    <property type="project" value="UniProtKB-KW"/>
</dbReference>
<dbReference type="GO" id="GO:0005829">
    <property type="term" value="C:cytosol"/>
    <property type="evidence" value="ECO:0007669"/>
    <property type="project" value="TreeGrafter"/>
</dbReference>
<dbReference type="GO" id="GO:0000820">
    <property type="term" value="P:regulation of glutamine family amino acid metabolic process"/>
    <property type="evidence" value="ECO:0007669"/>
    <property type="project" value="TreeGrafter"/>
</dbReference>
<dbReference type="OrthoDB" id="9759366at2"/>
<protein>
    <submittedName>
        <fullName evidence="9">Bifunctional [glutamate--ammonia ligase]-adenylyl-L-tyrosine phosphorylase/[glutamate--ammonia-ligase] adenylyltransferase</fullName>
        <ecNumber evidence="9">2.7.7.42</ecNumber>
        <ecNumber evidence="9">2.7.7.89</ecNumber>
    </submittedName>
</protein>
<feature type="domain" description="PII-uridylyltransferase/Glutamine-synthetase adenylyltransferase" evidence="8">
    <location>
        <begin position="338"/>
        <end position="476"/>
    </location>
</feature>
<keyword evidence="3" id="KW-0547">Nucleotide-binding</keyword>
<dbReference type="GO" id="GO:0008882">
    <property type="term" value="F:[glutamate-ammonia-ligase] adenylyltransferase activity"/>
    <property type="evidence" value="ECO:0007669"/>
    <property type="project" value="UniProtKB-EC"/>
</dbReference>
<evidence type="ECO:0000313" key="9">
    <source>
        <dbReference type="EMBL" id="TYT73762.1"/>
    </source>
</evidence>
<keyword evidence="2 9" id="KW-0548">Nucleotidyltransferase</keyword>
<dbReference type="FunFam" id="1.20.120.330:FF:000005">
    <property type="entry name" value="Bifunctional glutamine synthetase adenylyltransferase/adenylyl-removing enzyme"/>
    <property type="match status" value="1"/>
</dbReference>
<dbReference type="GO" id="GO:0047388">
    <property type="term" value="F:[glutamine synthetase]-adenylyl-L-tyrosine phosphorylase activity"/>
    <property type="evidence" value="ECO:0007669"/>
    <property type="project" value="UniProtKB-EC"/>
</dbReference>
<reference evidence="9 10" key="1">
    <citation type="submission" date="2019-06" db="EMBL/GenBank/DDBJ databases">
        <title>Desulfobotulus mexicanus sp. nov., a novel sulfate-reducing bacterium isolated from the sediment of an alkaline crater lake in Mexico.</title>
        <authorList>
            <person name="Hirschler-Rea A."/>
        </authorList>
    </citation>
    <scope>NUCLEOTIDE SEQUENCE [LARGE SCALE GENOMIC DNA]</scope>
    <source>
        <strain evidence="9 10">PAR22N</strain>
    </source>
</reference>
<keyword evidence="4" id="KW-0067">ATP-binding</keyword>
<dbReference type="EC" id="2.7.7.89" evidence="9"/>
<keyword evidence="1 9" id="KW-0808">Transferase</keyword>
<name>A0A5S5MDH0_9BACT</name>
<dbReference type="GO" id="GO:0005524">
    <property type="term" value="F:ATP binding"/>
    <property type="evidence" value="ECO:0007669"/>
    <property type="project" value="UniProtKB-KW"/>
</dbReference>
<feature type="domain" description="Glutamate-ammonia ligase adenylyltransferase repeated" evidence="7">
    <location>
        <begin position="74"/>
        <end position="315"/>
    </location>
</feature>
<dbReference type="AlphaFoldDB" id="A0A5S5MDH0"/>
<dbReference type="FunFam" id="3.30.460.10:FF:000009">
    <property type="entry name" value="Bifunctional glutamine synthetase adenylyltransferase/adenylyl-removing enzyme"/>
    <property type="match status" value="1"/>
</dbReference>
<evidence type="ECO:0000256" key="5">
    <source>
        <dbReference type="ARBA" id="ARBA00022842"/>
    </source>
</evidence>
<keyword evidence="9" id="KW-0436">Ligase</keyword>
<dbReference type="InterPro" id="IPR005190">
    <property type="entry name" value="GlnE_rpt_dom"/>
</dbReference>
<evidence type="ECO:0000259" key="8">
    <source>
        <dbReference type="Pfam" id="PF08335"/>
    </source>
</evidence>